<protein>
    <submittedName>
        <fullName evidence="2">Uncharacterized protein</fullName>
    </submittedName>
</protein>
<name>A0A9N8HX84_9STRA</name>
<keyword evidence="1" id="KW-0472">Membrane</keyword>
<comment type="caution">
    <text evidence="2">The sequence shown here is derived from an EMBL/GenBank/DDBJ whole genome shotgun (WGS) entry which is preliminary data.</text>
</comment>
<evidence type="ECO:0000313" key="3">
    <source>
        <dbReference type="Proteomes" id="UP001153069"/>
    </source>
</evidence>
<accession>A0A9N8HX84</accession>
<reference evidence="2" key="1">
    <citation type="submission" date="2020-06" db="EMBL/GenBank/DDBJ databases">
        <authorList>
            <consortium name="Plant Systems Biology data submission"/>
        </authorList>
    </citation>
    <scope>NUCLEOTIDE SEQUENCE</scope>
    <source>
        <strain evidence="2">D6</strain>
    </source>
</reference>
<organism evidence="2 3">
    <name type="scientific">Seminavis robusta</name>
    <dbReference type="NCBI Taxonomy" id="568900"/>
    <lineage>
        <taxon>Eukaryota</taxon>
        <taxon>Sar</taxon>
        <taxon>Stramenopiles</taxon>
        <taxon>Ochrophyta</taxon>
        <taxon>Bacillariophyta</taxon>
        <taxon>Bacillariophyceae</taxon>
        <taxon>Bacillariophycidae</taxon>
        <taxon>Naviculales</taxon>
        <taxon>Naviculaceae</taxon>
        <taxon>Seminavis</taxon>
    </lineage>
</organism>
<keyword evidence="1" id="KW-1133">Transmembrane helix</keyword>
<evidence type="ECO:0000313" key="2">
    <source>
        <dbReference type="EMBL" id="CAB9528115.1"/>
    </source>
</evidence>
<dbReference type="Proteomes" id="UP001153069">
    <property type="component" value="Unassembled WGS sequence"/>
</dbReference>
<evidence type="ECO:0000256" key="1">
    <source>
        <dbReference type="SAM" id="Phobius"/>
    </source>
</evidence>
<proteinExistence type="predicted"/>
<feature type="transmembrane region" description="Helical" evidence="1">
    <location>
        <begin position="43"/>
        <end position="62"/>
    </location>
</feature>
<dbReference type="EMBL" id="CAICTM010002147">
    <property type="protein sequence ID" value="CAB9528115.1"/>
    <property type="molecule type" value="Genomic_DNA"/>
</dbReference>
<keyword evidence="3" id="KW-1185">Reference proteome</keyword>
<gene>
    <name evidence="2" type="ORF">SEMRO_2149_G316640.1</name>
</gene>
<dbReference type="AlphaFoldDB" id="A0A9N8HX84"/>
<sequence>MDRDQATKRSLNSDALSQLKRFKPDEQLQVENRSAFLEQTDLWIDHILPFLGMGHYIFVAAVNRRMRELYMQYCDSVQDPPTVHKLGSLKERNATATDTLYSSVLQVASQRGQ</sequence>
<keyword evidence="1" id="KW-0812">Transmembrane</keyword>